<organism evidence="13 14">
    <name type="scientific">Gekko japonicus</name>
    <name type="common">Schlegel's Japanese gecko</name>
    <dbReference type="NCBI Taxonomy" id="146911"/>
    <lineage>
        <taxon>Eukaryota</taxon>
        <taxon>Metazoa</taxon>
        <taxon>Chordata</taxon>
        <taxon>Craniata</taxon>
        <taxon>Vertebrata</taxon>
        <taxon>Euteleostomi</taxon>
        <taxon>Lepidosauria</taxon>
        <taxon>Squamata</taxon>
        <taxon>Bifurcata</taxon>
        <taxon>Gekkota</taxon>
        <taxon>Gekkonidae</taxon>
        <taxon>Gekkoninae</taxon>
        <taxon>Gekko</taxon>
    </lineage>
</organism>
<evidence type="ECO:0000256" key="8">
    <source>
        <dbReference type="ARBA" id="ARBA00023157"/>
    </source>
</evidence>
<dbReference type="PANTHER" id="PTHR10612">
    <property type="entry name" value="APOLIPOPROTEIN D"/>
    <property type="match status" value="1"/>
</dbReference>
<keyword evidence="8" id="KW-1015">Disulfide bond</keyword>
<dbReference type="Pfam" id="PF08212">
    <property type="entry name" value="Lipocalin_2"/>
    <property type="match status" value="1"/>
</dbReference>
<evidence type="ECO:0000256" key="1">
    <source>
        <dbReference type="ARBA" id="ARBA00004613"/>
    </source>
</evidence>
<evidence type="ECO:0000313" key="13">
    <source>
        <dbReference type="Proteomes" id="UP000694871"/>
    </source>
</evidence>
<evidence type="ECO:0000256" key="5">
    <source>
        <dbReference type="ARBA" id="ARBA00022525"/>
    </source>
</evidence>
<dbReference type="InterPro" id="IPR022271">
    <property type="entry name" value="Lipocalin_ApoD"/>
</dbReference>
<gene>
    <name evidence="14" type="primary">APOD</name>
</gene>
<dbReference type="InterPro" id="IPR000566">
    <property type="entry name" value="Lipocln_cytosolic_FA-bd_dom"/>
</dbReference>
<protein>
    <recommendedName>
        <fullName evidence="3">Apolipoprotein D</fullName>
    </recommendedName>
</protein>
<comment type="subcellular location">
    <subcellularLocation>
        <location evidence="1">Secreted</location>
    </subcellularLocation>
</comment>
<keyword evidence="9" id="KW-0325">Glycoprotein</keyword>
<feature type="chain" id="PRO_5045017669" description="Apolipoprotein D" evidence="11">
    <location>
        <begin position="21"/>
        <end position="189"/>
    </location>
</feature>
<dbReference type="GeneID" id="107125636"/>
<accession>A0ABM1LF23</accession>
<evidence type="ECO:0000256" key="7">
    <source>
        <dbReference type="ARBA" id="ARBA00023121"/>
    </source>
</evidence>
<dbReference type="Proteomes" id="UP000694871">
    <property type="component" value="Unplaced"/>
</dbReference>
<dbReference type="PROSITE" id="PS00213">
    <property type="entry name" value="LIPOCALIN"/>
    <property type="match status" value="1"/>
</dbReference>
<keyword evidence="13" id="KW-1185">Reference proteome</keyword>
<dbReference type="InterPro" id="IPR022272">
    <property type="entry name" value="Lipocalin_CS"/>
</dbReference>
<dbReference type="PIRSF" id="PIRSF036893">
    <property type="entry name" value="Lipocalin_ApoD"/>
    <property type="match status" value="1"/>
</dbReference>
<keyword evidence="5" id="KW-0964">Secreted</keyword>
<keyword evidence="10" id="KW-0873">Pyrrolidone carboxylic acid</keyword>
<dbReference type="InterPro" id="IPR026222">
    <property type="entry name" value="ApoD_vertbrte"/>
</dbReference>
<dbReference type="RefSeq" id="XP_015284560.1">
    <property type="nucleotide sequence ID" value="XM_015429074.1"/>
</dbReference>
<dbReference type="PRINTS" id="PR01219">
    <property type="entry name" value="APOLIPOPROTD"/>
</dbReference>
<evidence type="ECO:0000256" key="6">
    <source>
        <dbReference type="ARBA" id="ARBA00022729"/>
    </source>
</evidence>
<evidence type="ECO:0000256" key="3">
    <source>
        <dbReference type="ARBA" id="ARBA00019890"/>
    </source>
</evidence>
<proteinExistence type="inferred from homology"/>
<dbReference type="SUPFAM" id="SSF50814">
    <property type="entry name" value="Lipocalins"/>
    <property type="match status" value="1"/>
</dbReference>
<evidence type="ECO:0000259" key="12">
    <source>
        <dbReference type="Pfam" id="PF08212"/>
    </source>
</evidence>
<dbReference type="PRINTS" id="PR02058">
    <property type="entry name" value="APODVERTBRTE"/>
</dbReference>
<name>A0ABM1LF23_GEKJA</name>
<evidence type="ECO:0000256" key="9">
    <source>
        <dbReference type="ARBA" id="ARBA00023180"/>
    </source>
</evidence>
<dbReference type="PRINTS" id="PR00179">
    <property type="entry name" value="LIPOCALIN"/>
</dbReference>
<dbReference type="CDD" id="cd19437">
    <property type="entry name" value="lipocalin_apoD-like"/>
    <property type="match status" value="1"/>
</dbReference>
<evidence type="ECO:0000256" key="10">
    <source>
        <dbReference type="ARBA" id="ARBA00023283"/>
    </source>
</evidence>
<feature type="signal peptide" evidence="11">
    <location>
        <begin position="1"/>
        <end position="20"/>
    </location>
</feature>
<feature type="domain" description="Lipocalin/cytosolic fatty-acid binding" evidence="12">
    <location>
        <begin position="37"/>
        <end position="180"/>
    </location>
</feature>
<evidence type="ECO:0000256" key="2">
    <source>
        <dbReference type="ARBA" id="ARBA00006889"/>
    </source>
</evidence>
<sequence length="189" mass="21599">MLGSLALLPILLGCLHVAWGQTFHMGKCPDPPVQEEFDVSKYLGKWYVIETLLSNSEQSNCFQTNYSRKENGKFKVVNKELLSDGTVKEVEGEARQADPNEPAKLHVKFNWFLPAAPYKIISTDYGHYSLVYSCVTFLWVFHMDDAWILSRTPQLHPDTVDHLKDILQSYEVDTARMRPTDQLSCPADM</sequence>
<evidence type="ECO:0000256" key="11">
    <source>
        <dbReference type="PIRNR" id="PIRNR036893"/>
    </source>
</evidence>
<reference evidence="14" key="1">
    <citation type="submission" date="2025-08" db="UniProtKB">
        <authorList>
            <consortium name="RefSeq"/>
        </authorList>
    </citation>
    <scope>IDENTIFICATION</scope>
</reference>
<comment type="similarity">
    <text evidence="2 11">Belongs to the calycin superfamily. Lipocalin family.</text>
</comment>
<dbReference type="InterPro" id="IPR002969">
    <property type="entry name" value="ApolipopD"/>
</dbReference>
<dbReference type="PANTHER" id="PTHR10612:SF34">
    <property type="entry name" value="APOLIPOPROTEIN D"/>
    <property type="match status" value="1"/>
</dbReference>
<keyword evidence="7" id="KW-0446">Lipid-binding</keyword>
<dbReference type="InterPro" id="IPR012674">
    <property type="entry name" value="Calycin"/>
</dbReference>
<evidence type="ECO:0000313" key="14">
    <source>
        <dbReference type="RefSeq" id="XP_015284560.1"/>
    </source>
</evidence>
<keyword evidence="4" id="KW-0813">Transport</keyword>
<keyword evidence="6 11" id="KW-0732">Signal</keyword>
<evidence type="ECO:0000256" key="4">
    <source>
        <dbReference type="ARBA" id="ARBA00022448"/>
    </source>
</evidence>
<dbReference type="Gene3D" id="2.40.128.20">
    <property type="match status" value="1"/>
</dbReference>